<dbReference type="PANTHER" id="PTHR43080:SF2">
    <property type="entry name" value="CBS DOMAIN-CONTAINING PROTEIN"/>
    <property type="match status" value="1"/>
</dbReference>
<evidence type="ECO:0000256" key="1">
    <source>
        <dbReference type="ARBA" id="ARBA00023122"/>
    </source>
</evidence>
<feature type="domain" description="CBS" evidence="3">
    <location>
        <begin position="7"/>
        <end position="62"/>
    </location>
</feature>
<dbReference type="PANTHER" id="PTHR43080">
    <property type="entry name" value="CBS DOMAIN-CONTAINING PROTEIN CBSX3, MITOCHONDRIAL"/>
    <property type="match status" value="1"/>
</dbReference>
<feature type="domain" description="ACT" evidence="4">
    <location>
        <begin position="143"/>
        <end position="215"/>
    </location>
</feature>
<keyword evidence="6" id="KW-1185">Reference proteome</keyword>
<dbReference type="EMBL" id="LSGP01000020">
    <property type="protein sequence ID" value="KYZ75741.1"/>
    <property type="molecule type" value="Genomic_DNA"/>
</dbReference>
<evidence type="ECO:0000259" key="4">
    <source>
        <dbReference type="PROSITE" id="PS51671"/>
    </source>
</evidence>
<dbReference type="Proteomes" id="UP000076268">
    <property type="component" value="Unassembled WGS sequence"/>
</dbReference>
<dbReference type="InterPro" id="IPR045865">
    <property type="entry name" value="ACT-like_dom_sf"/>
</dbReference>
<dbReference type="STRING" id="1794912.AXX12_11065"/>
<dbReference type="Gene3D" id="3.10.580.10">
    <property type="entry name" value="CBS-domain"/>
    <property type="match status" value="1"/>
</dbReference>
<dbReference type="CDD" id="cd04584">
    <property type="entry name" value="CBS_pair_AcuB_like"/>
    <property type="match status" value="1"/>
</dbReference>
<reference evidence="5 6" key="1">
    <citation type="submission" date="2016-02" db="EMBL/GenBank/DDBJ databases">
        <title>Anaerosporomusa subterraneum gen. nov., sp. nov., a spore-forming obligate anaerobe isolated from saprolite.</title>
        <authorList>
            <person name="Choi J.K."/>
            <person name="Shah M."/>
            <person name="Yee N."/>
        </authorList>
    </citation>
    <scope>NUCLEOTIDE SEQUENCE [LARGE SCALE GENOMIC DNA]</scope>
    <source>
        <strain evidence="5 6">RU4</strain>
    </source>
</reference>
<dbReference type="Pfam" id="PF01842">
    <property type="entry name" value="ACT"/>
    <property type="match status" value="1"/>
</dbReference>
<dbReference type="PROSITE" id="PS51371">
    <property type="entry name" value="CBS"/>
    <property type="match status" value="2"/>
</dbReference>
<proteinExistence type="predicted"/>
<dbReference type="InterPro" id="IPR051257">
    <property type="entry name" value="Diverse_CBS-Domain"/>
</dbReference>
<dbReference type="RefSeq" id="WP_066243448.1">
    <property type="nucleotide sequence ID" value="NZ_LSGP01000020.1"/>
</dbReference>
<dbReference type="InterPro" id="IPR000644">
    <property type="entry name" value="CBS_dom"/>
</dbReference>
<evidence type="ECO:0000259" key="3">
    <source>
        <dbReference type="PROSITE" id="PS51371"/>
    </source>
</evidence>
<name>A0A154BPA9_ANASB</name>
<gene>
    <name evidence="5" type="ORF">AXX12_11065</name>
</gene>
<evidence type="ECO:0000313" key="5">
    <source>
        <dbReference type="EMBL" id="KYZ75741.1"/>
    </source>
</evidence>
<dbReference type="OrthoDB" id="9790355at2"/>
<comment type="caution">
    <text evidence="5">The sequence shown here is derived from an EMBL/GenBank/DDBJ whole genome shotgun (WGS) entry which is preliminary data.</text>
</comment>
<dbReference type="PROSITE" id="PS51671">
    <property type="entry name" value="ACT"/>
    <property type="match status" value="1"/>
</dbReference>
<dbReference type="Gene3D" id="3.30.70.260">
    <property type="match status" value="1"/>
</dbReference>
<protein>
    <submittedName>
        <fullName evidence="5">Signal transduction protein</fullName>
    </submittedName>
</protein>
<dbReference type="InterPro" id="IPR002912">
    <property type="entry name" value="ACT_dom"/>
</dbReference>
<evidence type="ECO:0000256" key="2">
    <source>
        <dbReference type="PROSITE-ProRule" id="PRU00703"/>
    </source>
</evidence>
<dbReference type="SMART" id="SM00116">
    <property type="entry name" value="CBS"/>
    <property type="match status" value="2"/>
</dbReference>
<dbReference type="AlphaFoldDB" id="A0A154BPA9"/>
<evidence type="ECO:0000313" key="6">
    <source>
        <dbReference type="Proteomes" id="UP000076268"/>
    </source>
</evidence>
<dbReference type="Pfam" id="PF00571">
    <property type="entry name" value="CBS"/>
    <property type="match status" value="2"/>
</dbReference>
<organism evidence="5 6">
    <name type="scientific">Anaerosporomusa subterranea</name>
    <dbReference type="NCBI Taxonomy" id="1794912"/>
    <lineage>
        <taxon>Bacteria</taxon>
        <taxon>Bacillati</taxon>
        <taxon>Bacillota</taxon>
        <taxon>Negativicutes</taxon>
        <taxon>Acetonemataceae</taxon>
        <taxon>Anaerosporomusa</taxon>
    </lineage>
</organism>
<dbReference type="InterPro" id="IPR046342">
    <property type="entry name" value="CBS_dom_sf"/>
</dbReference>
<dbReference type="SUPFAM" id="SSF55021">
    <property type="entry name" value="ACT-like"/>
    <property type="match status" value="1"/>
</dbReference>
<keyword evidence="1 2" id="KW-0129">CBS domain</keyword>
<sequence>MFVAARMTPNPVTITSTTSVADAAHIMRTNKFRRLPVVDNGKLVGIVTDRDLREVSPSPATTLSIYELNYLLAKMLVKDVMKKQVVTIPQDATIEEAALLMTSSRIGGLVVVGQGGAVTGLITETDIFKCFIEIMGLEKGKTRLTIDVSDEVGRLHEITRIFAELNINIGSLAIYPLANGDSELVIRADVKETKQLTDRLEAIGCPVKHIAHIGHSDR</sequence>
<dbReference type="SUPFAM" id="SSF54631">
    <property type="entry name" value="CBS-domain pair"/>
    <property type="match status" value="1"/>
</dbReference>
<feature type="domain" description="CBS" evidence="3">
    <location>
        <begin position="81"/>
        <end position="139"/>
    </location>
</feature>
<accession>A0A154BPA9</accession>